<dbReference type="GO" id="GO:0043139">
    <property type="term" value="F:5'-3' DNA helicase activity"/>
    <property type="evidence" value="ECO:0007669"/>
    <property type="project" value="TreeGrafter"/>
</dbReference>
<organism evidence="9 10">
    <name type="scientific">Phellinidium pouzarii</name>
    <dbReference type="NCBI Taxonomy" id="167371"/>
    <lineage>
        <taxon>Eukaryota</taxon>
        <taxon>Fungi</taxon>
        <taxon>Dikarya</taxon>
        <taxon>Basidiomycota</taxon>
        <taxon>Agaricomycotina</taxon>
        <taxon>Agaricomycetes</taxon>
        <taxon>Hymenochaetales</taxon>
        <taxon>Hymenochaetaceae</taxon>
        <taxon>Phellinidium</taxon>
    </lineage>
</organism>
<dbReference type="AlphaFoldDB" id="A0A4V3XA89"/>
<feature type="region of interest" description="Disordered" evidence="6">
    <location>
        <begin position="130"/>
        <end position="175"/>
    </location>
</feature>
<dbReference type="InterPro" id="IPR027417">
    <property type="entry name" value="P-loop_NTPase"/>
</dbReference>
<evidence type="ECO:0000259" key="8">
    <source>
        <dbReference type="Pfam" id="PF13087"/>
    </source>
</evidence>
<keyword evidence="5" id="KW-0067">ATP-binding</keyword>
<keyword evidence="2" id="KW-0547">Nucleotide-binding</keyword>
<proteinExistence type="inferred from homology"/>
<dbReference type="InterPro" id="IPR050534">
    <property type="entry name" value="Coronavir_polyprotein_1ab"/>
</dbReference>
<keyword evidence="10" id="KW-1185">Reference proteome</keyword>
<reference evidence="9 10" key="1">
    <citation type="submission" date="2019-02" db="EMBL/GenBank/DDBJ databases">
        <title>Genome sequencing of the rare red list fungi Phellinidium pouzarii.</title>
        <authorList>
            <person name="Buettner E."/>
            <person name="Kellner H."/>
        </authorList>
    </citation>
    <scope>NUCLEOTIDE SEQUENCE [LARGE SCALE GENOMIC DNA]</scope>
    <source>
        <strain evidence="9 10">DSM 108285</strain>
    </source>
</reference>
<evidence type="ECO:0000256" key="3">
    <source>
        <dbReference type="ARBA" id="ARBA00022801"/>
    </source>
</evidence>
<accession>A0A4V3XA89</accession>
<dbReference type="PANTHER" id="PTHR43788">
    <property type="entry name" value="DNA2/NAM7 HELICASE FAMILY MEMBER"/>
    <property type="match status" value="1"/>
</dbReference>
<evidence type="ECO:0000256" key="4">
    <source>
        <dbReference type="ARBA" id="ARBA00022806"/>
    </source>
</evidence>
<dbReference type="InterPro" id="IPR047187">
    <property type="entry name" value="SF1_C_Upf1"/>
</dbReference>
<dbReference type="EMBL" id="SGPK01000824">
    <property type="protein sequence ID" value="THG97172.1"/>
    <property type="molecule type" value="Genomic_DNA"/>
</dbReference>
<sequence length="313" mass="34247">MQVGMGGRNLIELGRPPAFSTDSILPAHTFRHEDLARVQAHSGSSKTIKNKKTPKSATTSASEASLEGVVYKVLLATCHSADGRVLDNVNFELIIIDEATQALEASCWIPVVKGKKTHFSRRSNAIATHYPQPRWTNAKKSSSDDLPIDSQLTSDSESGEDPQDETESSRPQAKNKVIALDESEKSREILGAPIVFFDASGCEYFEKSNEREDEGSKCNENEAMLVKSWVDKLVGAGILPSQIAVISPYQAQVTLVSSILSASYGVGTVDGMQGREKEAIIISLVRSNDKREVGFLKDKRRLNGDMTFLNYPL</sequence>
<dbReference type="Proteomes" id="UP000308199">
    <property type="component" value="Unassembled WGS sequence"/>
</dbReference>
<evidence type="ECO:0000256" key="5">
    <source>
        <dbReference type="ARBA" id="ARBA00022840"/>
    </source>
</evidence>
<dbReference type="GO" id="GO:0005524">
    <property type="term" value="F:ATP binding"/>
    <property type="evidence" value="ECO:0007669"/>
    <property type="project" value="UniProtKB-KW"/>
</dbReference>
<feature type="compositionally biased region" description="Acidic residues" evidence="6">
    <location>
        <begin position="157"/>
        <end position="166"/>
    </location>
</feature>
<feature type="region of interest" description="Disordered" evidence="6">
    <location>
        <begin position="38"/>
        <end position="61"/>
    </location>
</feature>
<keyword evidence="4" id="KW-0347">Helicase</keyword>
<dbReference type="Gene3D" id="3.40.50.300">
    <property type="entry name" value="P-loop containing nucleotide triphosphate hydrolases"/>
    <property type="match status" value="2"/>
</dbReference>
<dbReference type="Pfam" id="PF13087">
    <property type="entry name" value="AAA_12"/>
    <property type="match status" value="1"/>
</dbReference>
<protein>
    <recommendedName>
        <fullName evidence="11">DNA2/NAM7 helicase-like C-terminal domain-containing protein</fullName>
    </recommendedName>
</protein>
<dbReference type="OrthoDB" id="6730379at2759"/>
<evidence type="ECO:0000256" key="2">
    <source>
        <dbReference type="ARBA" id="ARBA00022741"/>
    </source>
</evidence>
<dbReference type="InterPro" id="IPR041677">
    <property type="entry name" value="DNA2/NAM7_AAA_11"/>
</dbReference>
<gene>
    <name evidence="9" type="ORF">EW145_g7665</name>
</gene>
<evidence type="ECO:0000256" key="1">
    <source>
        <dbReference type="ARBA" id="ARBA00007913"/>
    </source>
</evidence>
<dbReference type="Pfam" id="PF13086">
    <property type="entry name" value="AAA_11"/>
    <property type="match status" value="1"/>
</dbReference>
<dbReference type="PANTHER" id="PTHR43788:SF8">
    <property type="entry name" value="DNA-BINDING PROTEIN SMUBP-2"/>
    <property type="match status" value="1"/>
</dbReference>
<evidence type="ECO:0000313" key="9">
    <source>
        <dbReference type="EMBL" id="THG97172.1"/>
    </source>
</evidence>
<name>A0A4V3XA89_9AGAM</name>
<evidence type="ECO:0000256" key="6">
    <source>
        <dbReference type="SAM" id="MobiDB-lite"/>
    </source>
</evidence>
<evidence type="ECO:0000259" key="7">
    <source>
        <dbReference type="Pfam" id="PF13086"/>
    </source>
</evidence>
<dbReference type="GO" id="GO:0016787">
    <property type="term" value="F:hydrolase activity"/>
    <property type="evidence" value="ECO:0007669"/>
    <property type="project" value="UniProtKB-KW"/>
</dbReference>
<dbReference type="CDD" id="cd18808">
    <property type="entry name" value="SF1_C_Upf1"/>
    <property type="match status" value="1"/>
</dbReference>
<feature type="domain" description="DNA2/NAM7 helicase-like C-terminal" evidence="8">
    <location>
        <begin position="184"/>
        <end position="307"/>
    </location>
</feature>
<dbReference type="InterPro" id="IPR041679">
    <property type="entry name" value="DNA2/NAM7-like_C"/>
</dbReference>
<feature type="domain" description="DNA2/NAM7 helicase helicase" evidence="7">
    <location>
        <begin position="71"/>
        <end position="116"/>
    </location>
</feature>
<comment type="caution">
    <text evidence="9">The sequence shown here is derived from an EMBL/GenBank/DDBJ whole genome shotgun (WGS) entry which is preliminary data.</text>
</comment>
<evidence type="ECO:0008006" key="11">
    <source>
        <dbReference type="Google" id="ProtNLM"/>
    </source>
</evidence>
<keyword evidence="3" id="KW-0378">Hydrolase</keyword>
<dbReference type="SUPFAM" id="SSF52540">
    <property type="entry name" value="P-loop containing nucleoside triphosphate hydrolases"/>
    <property type="match status" value="1"/>
</dbReference>
<evidence type="ECO:0000313" key="10">
    <source>
        <dbReference type="Proteomes" id="UP000308199"/>
    </source>
</evidence>
<comment type="similarity">
    <text evidence="1">Belongs to the DNA2/NAM7 helicase family.</text>
</comment>